<evidence type="ECO:0000313" key="6">
    <source>
        <dbReference type="EMBL" id="KAK0170791.1"/>
    </source>
</evidence>
<gene>
    <name evidence="6" type="ORF">PV328_008589</name>
</gene>
<comment type="similarity">
    <text evidence="1 4">Belongs to the serpin family.</text>
</comment>
<comment type="caution">
    <text evidence="6">The sequence shown here is derived from an EMBL/GenBank/DDBJ whole genome shotgun (WGS) entry which is preliminary data.</text>
</comment>
<dbReference type="SUPFAM" id="SSF56574">
    <property type="entry name" value="Serpins"/>
    <property type="match status" value="1"/>
</dbReference>
<reference evidence="6" key="1">
    <citation type="journal article" date="2023" name="bioRxiv">
        <title>Scaffold-level genome assemblies of two parasitoid biocontrol wasps reveal the parthenogenesis mechanism and an associated novel virus.</title>
        <authorList>
            <person name="Inwood S."/>
            <person name="Skelly J."/>
            <person name="Guhlin J."/>
            <person name="Harrop T."/>
            <person name="Goldson S."/>
            <person name="Dearden P."/>
        </authorList>
    </citation>
    <scope>NUCLEOTIDE SEQUENCE</scope>
    <source>
        <strain evidence="6">Irish</strain>
        <tissue evidence="6">Whole body</tissue>
    </source>
</reference>
<evidence type="ECO:0000313" key="7">
    <source>
        <dbReference type="Proteomes" id="UP001168990"/>
    </source>
</evidence>
<dbReference type="InterPro" id="IPR000215">
    <property type="entry name" value="Serpin_fam"/>
</dbReference>
<dbReference type="Gene3D" id="3.30.497.10">
    <property type="entry name" value="Antithrombin, subunit I, domain 2"/>
    <property type="match status" value="1"/>
</dbReference>
<proteinExistence type="inferred from homology"/>
<dbReference type="AlphaFoldDB" id="A0AA39FJY3"/>
<dbReference type="Proteomes" id="UP001168990">
    <property type="component" value="Unassembled WGS sequence"/>
</dbReference>
<dbReference type="Gene3D" id="2.30.39.10">
    <property type="entry name" value="Alpha-1-antitrypsin, domain 1"/>
    <property type="match status" value="1"/>
</dbReference>
<organism evidence="6 7">
    <name type="scientific">Microctonus aethiopoides</name>
    <dbReference type="NCBI Taxonomy" id="144406"/>
    <lineage>
        <taxon>Eukaryota</taxon>
        <taxon>Metazoa</taxon>
        <taxon>Ecdysozoa</taxon>
        <taxon>Arthropoda</taxon>
        <taxon>Hexapoda</taxon>
        <taxon>Insecta</taxon>
        <taxon>Pterygota</taxon>
        <taxon>Neoptera</taxon>
        <taxon>Endopterygota</taxon>
        <taxon>Hymenoptera</taxon>
        <taxon>Apocrita</taxon>
        <taxon>Ichneumonoidea</taxon>
        <taxon>Braconidae</taxon>
        <taxon>Euphorinae</taxon>
        <taxon>Microctonus</taxon>
    </lineage>
</organism>
<accession>A0AA39FJY3</accession>
<dbReference type="PANTHER" id="PTHR11461">
    <property type="entry name" value="SERINE PROTEASE INHIBITOR, SERPIN"/>
    <property type="match status" value="1"/>
</dbReference>
<protein>
    <recommendedName>
        <fullName evidence="5">Serpin domain-containing protein</fullName>
    </recommendedName>
</protein>
<dbReference type="GO" id="GO:0004867">
    <property type="term" value="F:serine-type endopeptidase inhibitor activity"/>
    <property type="evidence" value="ECO:0007669"/>
    <property type="project" value="UniProtKB-KW"/>
</dbReference>
<keyword evidence="3" id="KW-0722">Serine protease inhibitor</keyword>
<dbReference type="InterPro" id="IPR023796">
    <property type="entry name" value="Serpin_dom"/>
</dbReference>
<dbReference type="Pfam" id="PF00079">
    <property type="entry name" value="Serpin"/>
    <property type="match status" value="1"/>
</dbReference>
<keyword evidence="2" id="KW-0646">Protease inhibitor</keyword>
<reference evidence="6" key="2">
    <citation type="submission" date="2023-03" db="EMBL/GenBank/DDBJ databases">
        <authorList>
            <person name="Inwood S.N."/>
            <person name="Skelly J.G."/>
            <person name="Guhlin J."/>
            <person name="Harrop T.W.R."/>
            <person name="Goldson S.G."/>
            <person name="Dearden P.K."/>
        </authorList>
    </citation>
    <scope>NUCLEOTIDE SEQUENCE</scope>
    <source>
        <strain evidence="6">Irish</strain>
        <tissue evidence="6">Whole body</tissue>
    </source>
</reference>
<dbReference type="InterPro" id="IPR036186">
    <property type="entry name" value="Serpin_sf"/>
</dbReference>
<dbReference type="EMBL" id="JAQQBS010000003">
    <property type="protein sequence ID" value="KAK0170791.1"/>
    <property type="molecule type" value="Genomic_DNA"/>
</dbReference>
<evidence type="ECO:0000256" key="2">
    <source>
        <dbReference type="ARBA" id="ARBA00022690"/>
    </source>
</evidence>
<dbReference type="GO" id="GO:0005615">
    <property type="term" value="C:extracellular space"/>
    <property type="evidence" value="ECO:0007669"/>
    <property type="project" value="InterPro"/>
</dbReference>
<evidence type="ECO:0000256" key="4">
    <source>
        <dbReference type="RuleBase" id="RU000411"/>
    </source>
</evidence>
<dbReference type="SMART" id="SM00093">
    <property type="entry name" value="SERPIN"/>
    <property type="match status" value="1"/>
</dbReference>
<evidence type="ECO:0000256" key="1">
    <source>
        <dbReference type="ARBA" id="ARBA00009500"/>
    </source>
</evidence>
<dbReference type="PANTHER" id="PTHR11461:SF211">
    <property type="entry name" value="GH10112P-RELATED"/>
    <property type="match status" value="1"/>
</dbReference>
<name>A0AA39FJY3_9HYME</name>
<evidence type="ECO:0000259" key="5">
    <source>
        <dbReference type="SMART" id="SM00093"/>
    </source>
</evidence>
<dbReference type="InterPro" id="IPR042178">
    <property type="entry name" value="Serpin_sf_1"/>
</dbReference>
<keyword evidence="7" id="KW-1185">Reference proteome</keyword>
<sequence length="370" mass="42182">MSKLEQIHLATAGNILDLFTHNKNGSFTLARKKAGNFICSPISAQIVTLMTKYGTDNFGKQELSNPSNISKIETNNLQSYSQLVTNLKNVSNIEIYLGNKLYVHNQFPTKPFQQLTQLFTSEIEILNIQDTLGTSQNINNWSQRKTNNKITNLTSPNDLKDIQLVMVSTGYFKGNWVYPFKYVIKDWFHRSKTDNVAVIMMCDTAPFNYGPIPNIDAKYIELPYESNGGDKSFSMYFIIPNEIDGLNGIIEKLHDINFAALNAPKKNIDVYIPVFKLESEVKLTLAEMEFGGGIRDAYQYYLKNSKLIHKSFINVELKGSETEYATILEVEMRTNNDPPEIRIDRPFIAVIVSKPQNIQLMWARINHPSQ</sequence>
<evidence type="ECO:0000256" key="3">
    <source>
        <dbReference type="ARBA" id="ARBA00022900"/>
    </source>
</evidence>
<feature type="domain" description="Serpin" evidence="5">
    <location>
        <begin position="16"/>
        <end position="368"/>
    </location>
</feature>
<dbReference type="InterPro" id="IPR042185">
    <property type="entry name" value="Serpin_sf_2"/>
</dbReference>